<protein>
    <submittedName>
        <fullName evidence="1">Uncharacterized protein</fullName>
    </submittedName>
</protein>
<sequence length="90" mass="9750">MIQIGDCITLCQHTGLCILGKGFLIAEEGRNAVEPIFGSGKFTCNQIGPRPVILDFQIEISSTDCKQYQQNRCNPALFAAGLLGSVSLFE</sequence>
<name>A0A645ERS3_9ZZZZ</name>
<evidence type="ECO:0000313" key="1">
    <source>
        <dbReference type="EMBL" id="MPN04527.1"/>
    </source>
</evidence>
<dbReference type="EMBL" id="VSSQ01050441">
    <property type="protein sequence ID" value="MPN04527.1"/>
    <property type="molecule type" value="Genomic_DNA"/>
</dbReference>
<proteinExistence type="predicted"/>
<dbReference type="AlphaFoldDB" id="A0A645ERS3"/>
<reference evidence="1" key="1">
    <citation type="submission" date="2019-08" db="EMBL/GenBank/DDBJ databases">
        <authorList>
            <person name="Kucharzyk K."/>
            <person name="Murdoch R.W."/>
            <person name="Higgins S."/>
            <person name="Loffler F."/>
        </authorList>
    </citation>
    <scope>NUCLEOTIDE SEQUENCE</scope>
</reference>
<accession>A0A645ERS3</accession>
<comment type="caution">
    <text evidence="1">The sequence shown here is derived from an EMBL/GenBank/DDBJ whole genome shotgun (WGS) entry which is preliminary data.</text>
</comment>
<organism evidence="1">
    <name type="scientific">bioreactor metagenome</name>
    <dbReference type="NCBI Taxonomy" id="1076179"/>
    <lineage>
        <taxon>unclassified sequences</taxon>
        <taxon>metagenomes</taxon>
        <taxon>ecological metagenomes</taxon>
    </lineage>
</organism>
<gene>
    <name evidence="1" type="ORF">SDC9_151768</name>
</gene>